<protein>
    <recommendedName>
        <fullName evidence="4">Divalent metal cation transporter</fullName>
    </recommendedName>
</protein>
<evidence type="ECO:0000256" key="1">
    <source>
        <dbReference type="SAM" id="Phobius"/>
    </source>
</evidence>
<dbReference type="AlphaFoldDB" id="A0A2M7XHS8"/>
<evidence type="ECO:0000313" key="2">
    <source>
        <dbReference type="EMBL" id="PJA47431.1"/>
    </source>
</evidence>
<proteinExistence type="predicted"/>
<feature type="transmembrane region" description="Helical" evidence="1">
    <location>
        <begin position="154"/>
        <end position="173"/>
    </location>
</feature>
<feature type="transmembrane region" description="Helical" evidence="1">
    <location>
        <begin position="193"/>
        <end position="214"/>
    </location>
</feature>
<feature type="transmembrane region" description="Helical" evidence="1">
    <location>
        <begin position="88"/>
        <end position="114"/>
    </location>
</feature>
<accession>A0A2M7XHS8</accession>
<feature type="transmembrane region" description="Helical" evidence="1">
    <location>
        <begin position="407"/>
        <end position="430"/>
    </location>
</feature>
<comment type="caution">
    <text evidence="2">The sequence shown here is derived from an EMBL/GenBank/DDBJ whole genome shotgun (WGS) entry which is preliminary data.</text>
</comment>
<gene>
    <name evidence="2" type="ORF">CO172_01575</name>
</gene>
<keyword evidence="1" id="KW-0472">Membrane</keyword>
<feature type="transmembrane region" description="Helical" evidence="1">
    <location>
        <begin position="48"/>
        <end position="67"/>
    </location>
</feature>
<keyword evidence="1" id="KW-0812">Transmembrane</keyword>
<keyword evidence="1" id="KW-1133">Transmembrane helix</keyword>
<dbReference type="EMBL" id="PFWS01000022">
    <property type="protein sequence ID" value="PJA47431.1"/>
    <property type="molecule type" value="Genomic_DNA"/>
</dbReference>
<organism evidence="2 3">
    <name type="scientific">Candidatus Uhrbacteria bacterium CG_4_9_14_3_um_filter_36_7</name>
    <dbReference type="NCBI Taxonomy" id="1975033"/>
    <lineage>
        <taxon>Bacteria</taxon>
        <taxon>Candidatus Uhriibacteriota</taxon>
    </lineage>
</organism>
<feature type="transmembrane region" description="Helical" evidence="1">
    <location>
        <begin position="126"/>
        <end position="142"/>
    </location>
</feature>
<feature type="transmembrane region" description="Helical" evidence="1">
    <location>
        <begin position="21"/>
        <end position="42"/>
    </location>
</feature>
<name>A0A2M7XHS8_9BACT</name>
<evidence type="ECO:0000313" key="3">
    <source>
        <dbReference type="Proteomes" id="UP000229749"/>
    </source>
</evidence>
<reference evidence="3" key="1">
    <citation type="submission" date="2017-09" db="EMBL/GenBank/DDBJ databases">
        <title>Depth-based differentiation of microbial function through sediment-hosted aquifers and enrichment of novel symbionts in the deep terrestrial subsurface.</title>
        <authorList>
            <person name="Probst A.J."/>
            <person name="Ladd B."/>
            <person name="Jarett J.K."/>
            <person name="Geller-Mcgrath D.E."/>
            <person name="Sieber C.M.K."/>
            <person name="Emerson J.B."/>
            <person name="Anantharaman K."/>
            <person name="Thomas B.C."/>
            <person name="Malmstrom R."/>
            <person name="Stieglmeier M."/>
            <person name="Klingl A."/>
            <person name="Woyke T."/>
            <person name="Ryan C.M."/>
            <person name="Banfield J.F."/>
        </authorList>
    </citation>
    <scope>NUCLEOTIDE SEQUENCE [LARGE SCALE GENOMIC DNA]</scope>
</reference>
<sequence>MASSSKKNSKPFPPALPLRKLIGPSFVILALGLGSGEVILWPYLVSNYGLGIAWGALIGITFQYFINMEIERYALVKGESVFVGLAKLWRLAPFWFIFSTFIGFGLPGIIAASAKVLSSLLGFEDFRWMAILFLLLIGFILSSGKTVYGLMEKLTKIVLLIGVPFIFILVFFVSQPSDWWQLAQGLVGNGEGYWFIPAGMVLATFLGAFAYSGAGGNLNLTQSIYIKEKGYGMGKYAQKIAGLFKRGQQEQEIQLEGVDFPLNDQAKKYFSLWWKRISIEHLLVFWLMGFISIVLLMLLSYTTTFGQTTNTQGIQFVIHQGAAIGSLLSPIVGSLFLVSVCIMLFQTQLGVMDSTSRIMAENTALIQTCHKQKKTVHLSKIYFLFVWAQIAFGILLFLFGISEPRTLIVLGACLNAVAMFVHIGLVSYLNQRALPEVFRPAIWRKIILGCIFVFFGFFSILVLLDQLF</sequence>
<dbReference type="NCBIfam" id="NF037982">
    <property type="entry name" value="Nramp_1"/>
    <property type="match status" value="1"/>
</dbReference>
<feature type="transmembrane region" description="Helical" evidence="1">
    <location>
        <begin position="381"/>
        <end position="401"/>
    </location>
</feature>
<feature type="transmembrane region" description="Helical" evidence="1">
    <location>
        <begin position="442"/>
        <end position="464"/>
    </location>
</feature>
<feature type="transmembrane region" description="Helical" evidence="1">
    <location>
        <begin position="282"/>
        <end position="302"/>
    </location>
</feature>
<feature type="transmembrane region" description="Helical" evidence="1">
    <location>
        <begin position="322"/>
        <end position="345"/>
    </location>
</feature>
<dbReference type="Proteomes" id="UP000229749">
    <property type="component" value="Unassembled WGS sequence"/>
</dbReference>
<evidence type="ECO:0008006" key="4">
    <source>
        <dbReference type="Google" id="ProtNLM"/>
    </source>
</evidence>